<keyword evidence="4" id="KW-0547">Nucleotide-binding</keyword>
<keyword evidence="4" id="KW-0119">Carbohydrate metabolism</keyword>
<name>A0A210QRP6_MIZYE</name>
<dbReference type="InterPro" id="IPR042024">
    <property type="entry name" value="D-XK_euk"/>
</dbReference>
<evidence type="ECO:0000259" key="5">
    <source>
        <dbReference type="Pfam" id="PF00370"/>
    </source>
</evidence>
<keyword evidence="8" id="KW-1185">Reference proteome</keyword>
<dbReference type="AlphaFoldDB" id="A0A210QRP6"/>
<proteinExistence type="inferred from homology"/>
<dbReference type="InterPro" id="IPR000577">
    <property type="entry name" value="Carb_kinase_FGGY"/>
</dbReference>
<dbReference type="Proteomes" id="UP000242188">
    <property type="component" value="Unassembled WGS sequence"/>
</dbReference>
<dbReference type="EMBL" id="NEDP02002268">
    <property type="protein sequence ID" value="OWF51404.1"/>
    <property type="molecule type" value="Genomic_DNA"/>
</dbReference>
<evidence type="ECO:0000313" key="8">
    <source>
        <dbReference type="Proteomes" id="UP000242188"/>
    </source>
</evidence>
<feature type="domain" description="Carbohydrate kinase FGGY N-terminal" evidence="5">
    <location>
        <begin position="136"/>
        <end position="286"/>
    </location>
</feature>
<dbReference type="Pfam" id="PF00370">
    <property type="entry name" value="FGGY_N"/>
    <property type="match status" value="1"/>
</dbReference>
<dbReference type="EC" id="2.7.1.17" evidence="4"/>
<comment type="caution">
    <text evidence="7">The sequence shown here is derived from an EMBL/GenBank/DDBJ whole genome shotgun (WGS) entry which is preliminary data.</text>
</comment>
<evidence type="ECO:0000256" key="3">
    <source>
        <dbReference type="ARBA" id="ARBA00022777"/>
    </source>
</evidence>
<dbReference type="GO" id="GO:0005997">
    <property type="term" value="P:xylulose metabolic process"/>
    <property type="evidence" value="ECO:0007669"/>
    <property type="project" value="UniProtKB-UniRule"/>
</dbReference>
<evidence type="ECO:0000259" key="6">
    <source>
        <dbReference type="Pfam" id="PF02782"/>
    </source>
</evidence>
<comment type="function">
    <text evidence="4">Phosphorylates D-xylulose to produce D-xylulose 5-phosphate, a molecule that may play an important role in the regulation of glucose metabolism and lipogenesis.</text>
</comment>
<dbReference type="CDD" id="cd07776">
    <property type="entry name" value="ASKHA_NBD_FGGY_SpXK-like"/>
    <property type="match status" value="1"/>
</dbReference>
<dbReference type="GO" id="GO:0042732">
    <property type="term" value="P:D-xylose metabolic process"/>
    <property type="evidence" value="ECO:0007669"/>
    <property type="project" value="UniProtKB-UniRule"/>
</dbReference>
<evidence type="ECO:0000256" key="1">
    <source>
        <dbReference type="ARBA" id="ARBA00009156"/>
    </source>
</evidence>
<evidence type="ECO:0000313" key="7">
    <source>
        <dbReference type="EMBL" id="OWF51404.1"/>
    </source>
</evidence>
<comment type="similarity">
    <text evidence="1 4">Belongs to the FGGY kinase family.</text>
</comment>
<evidence type="ECO:0000256" key="4">
    <source>
        <dbReference type="RuleBase" id="RU367058"/>
    </source>
</evidence>
<dbReference type="InterPro" id="IPR043129">
    <property type="entry name" value="ATPase_NBD"/>
</dbReference>
<dbReference type="InterPro" id="IPR018484">
    <property type="entry name" value="FGGY_N"/>
</dbReference>
<keyword evidence="4" id="KW-0067">ATP-binding</keyword>
<comment type="catalytic activity">
    <reaction evidence="4">
        <text>D-xylulose + ATP = D-xylulose 5-phosphate + ADP + H(+)</text>
        <dbReference type="Rhea" id="RHEA:10964"/>
        <dbReference type="ChEBI" id="CHEBI:15378"/>
        <dbReference type="ChEBI" id="CHEBI:17140"/>
        <dbReference type="ChEBI" id="CHEBI:30616"/>
        <dbReference type="ChEBI" id="CHEBI:57737"/>
        <dbReference type="ChEBI" id="CHEBI:456216"/>
        <dbReference type="EC" id="2.7.1.17"/>
    </reaction>
</comment>
<feature type="domain" description="Carbohydrate kinase FGGY C-terminal" evidence="6">
    <location>
        <begin position="296"/>
        <end position="477"/>
    </location>
</feature>
<keyword evidence="4" id="KW-0859">Xylose metabolism</keyword>
<dbReference type="GO" id="GO:0004856">
    <property type="term" value="F:D-xylulokinase activity"/>
    <property type="evidence" value="ECO:0007669"/>
    <property type="project" value="UniProtKB-UniRule"/>
</dbReference>
<sequence length="524" mass="56813">MAQATGSGVYLGFDFSTQQIKVIAVDDDSKVLNEAAVKFDTDLPEFKTQGGAHIHNDKVTVTAPTLMWVKALDLLMDQLKASSFDFSKVVAISGAGQQHGSVYWKSGARDTLQHLDPAKPLHQQLQDSFSVTDSPIWMDSSTTQQCRQLETAVGGPMRLAEITGARGFERYTGNQIMKISQTQSDAYAKTERISLVSSFAATLFCGDYAPIDYSDGSGMNLLDIVNKSWSPECLKACGDDLALKLGEPVPSCTVVGKVSRYLVDRYSFSPACQVVAFTGDNPASLAGLAPREGDAIVSLGTSDTVFLWLTEQRAGLEGHIFVNPIDTNDYMALVCFKNGSLTRERIQQESAGCSWDTFSSYLADTPMGNNGNIGIYFDATEIQPLAMGTSRFNSKDEKVGSFSPEVEVRAVLESQFLARRMYAEHRGMSVGPQTRVLATGGASSNKEILQVLSDVFNAPVYVTEVPNSAALGGCYRAKHGVTGLKFSDVVKGHPEPVCVATPSKGASEMYQSMSERYKKLEQLM</sequence>
<reference evidence="7 8" key="1">
    <citation type="journal article" date="2017" name="Nat. Ecol. Evol.">
        <title>Scallop genome provides insights into evolution of bilaterian karyotype and development.</title>
        <authorList>
            <person name="Wang S."/>
            <person name="Zhang J."/>
            <person name="Jiao W."/>
            <person name="Li J."/>
            <person name="Xun X."/>
            <person name="Sun Y."/>
            <person name="Guo X."/>
            <person name="Huan P."/>
            <person name="Dong B."/>
            <person name="Zhang L."/>
            <person name="Hu X."/>
            <person name="Sun X."/>
            <person name="Wang J."/>
            <person name="Zhao C."/>
            <person name="Wang Y."/>
            <person name="Wang D."/>
            <person name="Huang X."/>
            <person name="Wang R."/>
            <person name="Lv J."/>
            <person name="Li Y."/>
            <person name="Zhang Z."/>
            <person name="Liu B."/>
            <person name="Lu W."/>
            <person name="Hui Y."/>
            <person name="Liang J."/>
            <person name="Zhou Z."/>
            <person name="Hou R."/>
            <person name="Li X."/>
            <person name="Liu Y."/>
            <person name="Li H."/>
            <person name="Ning X."/>
            <person name="Lin Y."/>
            <person name="Zhao L."/>
            <person name="Xing Q."/>
            <person name="Dou J."/>
            <person name="Li Y."/>
            <person name="Mao J."/>
            <person name="Guo H."/>
            <person name="Dou H."/>
            <person name="Li T."/>
            <person name="Mu C."/>
            <person name="Jiang W."/>
            <person name="Fu Q."/>
            <person name="Fu X."/>
            <person name="Miao Y."/>
            <person name="Liu J."/>
            <person name="Yu Q."/>
            <person name="Li R."/>
            <person name="Liao H."/>
            <person name="Li X."/>
            <person name="Kong Y."/>
            <person name="Jiang Z."/>
            <person name="Chourrout D."/>
            <person name="Li R."/>
            <person name="Bao Z."/>
        </authorList>
    </citation>
    <scope>NUCLEOTIDE SEQUENCE [LARGE SCALE GENOMIC DNA]</scope>
    <source>
        <strain evidence="7 8">PY_sf001</strain>
    </source>
</reference>
<dbReference type="PANTHER" id="PTHR10196">
    <property type="entry name" value="SUGAR KINASE"/>
    <property type="match status" value="1"/>
</dbReference>
<protein>
    <recommendedName>
        <fullName evidence="4">Xylulose kinase</fullName>
        <ecNumber evidence="4">2.7.1.17</ecNumber>
    </recommendedName>
</protein>
<gene>
    <name evidence="7" type="ORF">KP79_PYT16907</name>
</gene>
<dbReference type="OrthoDB" id="1728974at2759"/>
<accession>A0A210QRP6</accession>
<keyword evidence="2 4" id="KW-0808">Transferase</keyword>
<dbReference type="STRING" id="6573.A0A210QRP6"/>
<dbReference type="Gene3D" id="3.30.420.40">
    <property type="match status" value="2"/>
</dbReference>
<dbReference type="GO" id="GO:0005829">
    <property type="term" value="C:cytosol"/>
    <property type="evidence" value="ECO:0007669"/>
    <property type="project" value="TreeGrafter"/>
</dbReference>
<dbReference type="GO" id="GO:0005524">
    <property type="term" value="F:ATP binding"/>
    <property type="evidence" value="ECO:0007669"/>
    <property type="project" value="UniProtKB-KW"/>
</dbReference>
<dbReference type="InterPro" id="IPR018485">
    <property type="entry name" value="FGGY_C"/>
</dbReference>
<dbReference type="SUPFAM" id="SSF53067">
    <property type="entry name" value="Actin-like ATPase domain"/>
    <property type="match status" value="2"/>
</dbReference>
<keyword evidence="3 4" id="KW-0418">Kinase</keyword>
<dbReference type="FunFam" id="3.30.420.40:FF:000118">
    <property type="entry name" value="Xylulose kinase 2"/>
    <property type="match status" value="1"/>
</dbReference>
<dbReference type="PIRSF" id="PIRSF000538">
    <property type="entry name" value="GlpK"/>
    <property type="match status" value="1"/>
</dbReference>
<organism evidence="7 8">
    <name type="scientific">Mizuhopecten yessoensis</name>
    <name type="common">Japanese scallop</name>
    <name type="synonym">Patinopecten yessoensis</name>
    <dbReference type="NCBI Taxonomy" id="6573"/>
    <lineage>
        <taxon>Eukaryota</taxon>
        <taxon>Metazoa</taxon>
        <taxon>Spiralia</taxon>
        <taxon>Lophotrochozoa</taxon>
        <taxon>Mollusca</taxon>
        <taxon>Bivalvia</taxon>
        <taxon>Autobranchia</taxon>
        <taxon>Pteriomorphia</taxon>
        <taxon>Pectinida</taxon>
        <taxon>Pectinoidea</taxon>
        <taxon>Pectinidae</taxon>
        <taxon>Mizuhopecten</taxon>
    </lineage>
</organism>
<evidence type="ECO:0000256" key="2">
    <source>
        <dbReference type="ARBA" id="ARBA00022679"/>
    </source>
</evidence>
<dbReference type="Pfam" id="PF02782">
    <property type="entry name" value="FGGY_C"/>
    <property type="match status" value="1"/>
</dbReference>
<dbReference type="PANTHER" id="PTHR10196:SF57">
    <property type="entry name" value="XYLULOSE KINASE"/>
    <property type="match status" value="1"/>
</dbReference>